<dbReference type="SMART" id="SM00836">
    <property type="entry name" value="DALR_1"/>
    <property type="match status" value="1"/>
</dbReference>
<sequence length="140" mass="16136">MYNCARLATLFEHFQQAVLDGTYPDLPELEEVDFSMLKEEQEWELLFAYVATFPDLVKQTVEDFITAGSVAVSINTHKVCQMLGTLCRCLSSYYSRFHILGESRDHLYPQMFARLYLLKAVHQVMVNSLHLLGITPQNQL</sequence>
<dbReference type="Proteomes" id="UP000828390">
    <property type="component" value="Unassembled WGS sequence"/>
</dbReference>
<dbReference type="InterPro" id="IPR009080">
    <property type="entry name" value="tRNAsynth_Ia_anticodon-bd"/>
</dbReference>
<dbReference type="PANTHER" id="PTHR16043:SF1">
    <property type="entry name" value="DALR ANTICODON-BINDING DOMAIN-CONTAINING PROTEIN 3"/>
    <property type="match status" value="1"/>
</dbReference>
<dbReference type="Gene3D" id="1.10.730.10">
    <property type="entry name" value="Isoleucyl-tRNA Synthetase, Domain 1"/>
    <property type="match status" value="1"/>
</dbReference>
<reference evidence="2" key="2">
    <citation type="submission" date="2020-11" db="EMBL/GenBank/DDBJ databases">
        <authorList>
            <person name="McCartney M.A."/>
            <person name="Auch B."/>
            <person name="Kono T."/>
            <person name="Mallez S."/>
            <person name="Becker A."/>
            <person name="Gohl D.M."/>
            <person name="Silverstein K.A.T."/>
            <person name="Koren S."/>
            <person name="Bechman K.B."/>
            <person name="Herman A."/>
            <person name="Abrahante J.E."/>
            <person name="Garbe J."/>
        </authorList>
    </citation>
    <scope>NUCLEOTIDE SEQUENCE</scope>
    <source>
        <strain evidence="2">Duluth1</strain>
        <tissue evidence="2">Whole animal</tissue>
    </source>
</reference>
<dbReference type="GO" id="GO:0006420">
    <property type="term" value="P:arginyl-tRNA aminoacylation"/>
    <property type="evidence" value="ECO:0007669"/>
    <property type="project" value="InterPro"/>
</dbReference>
<dbReference type="InterPro" id="IPR037380">
    <property type="entry name" value="DALRD3"/>
</dbReference>
<name>A0A9D4GFB0_DREPO</name>
<dbReference type="PANTHER" id="PTHR16043">
    <property type="entry name" value="DALRD3 PROTEIN"/>
    <property type="match status" value="1"/>
</dbReference>
<reference evidence="2" key="1">
    <citation type="journal article" date="2019" name="bioRxiv">
        <title>The Genome of the Zebra Mussel, Dreissena polymorpha: A Resource for Invasive Species Research.</title>
        <authorList>
            <person name="McCartney M.A."/>
            <person name="Auch B."/>
            <person name="Kono T."/>
            <person name="Mallez S."/>
            <person name="Zhang Y."/>
            <person name="Obille A."/>
            <person name="Becker A."/>
            <person name="Abrahante J.E."/>
            <person name="Garbe J."/>
            <person name="Badalamenti J.P."/>
            <person name="Herman A."/>
            <person name="Mangelson H."/>
            <person name="Liachko I."/>
            <person name="Sullivan S."/>
            <person name="Sone E.D."/>
            <person name="Koren S."/>
            <person name="Silverstein K.A.T."/>
            <person name="Beckman K.B."/>
            <person name="Gohl D.M."/>
        </authorList>
    </citation>
    <scope>NUCLEOTIDE SEQUENCE</scope>
    <source>
        <strain evidence="2">Duluth1</strain>
        <tissue evidence="2">Whole animal</tissue>
    </source>
</reference>
<dbReference type="GO" id="GO:0005524">
    <property type="term" value="F:ATP binding"/>
    <property type="evidence" value="ECO:0007669"/>
    <property type="project" value="InterPro"/>
</dbReference>
<dbReference type="InterPro" id="IPR008909">
    <property type="entry name" value="DALR_anticod-bd"/>
</dbReference>
<dbReference type="SUPFAM" id="SSF47323">
    <property type="entry name" value="Anticodon-binding domain of a subclass of class I aminoacyl-tRNA synthetases"/>
    <property type="match status" value="1"/>
</dbReference>
<dbReference type="EMBL" id="JAIWYP010000005">
    <property type="protein sequence ID" value="KAH3816129.1"/>
    <property type="molecule type" value="Genomic_DNA"/>
</dbReference>
<evidence type="ECO:0000313" key="2">
    <source>
        <dbReference type="EMBL" id="KAH3816129.1"/>
    </source>
</evidence>
<gene>
    <name evidence="2" type="ORF">DPMN_117638</name>
</gene>
<proteinExistence type="predicted"/>
<dbReference type="GO" id="GO:0004814">
    <property type="term" value="F:arginine-tRNA ligase activity"/>
    <property type="evidence" value="ECO:0007669"/>
    <property type="project" value="InterPro"/>
</dbReference>
<evidence type="ECO:0000313" key="3">
    <source>
        <dbReference type="Proteomes" id="UP000828390"/>
    </source>
</evidence>
<accession>A0A9D4GFB0</accession>
<dbReference type="Pfam" id="PF05746">
    <property type="entry name" value="DALR_1"/>
    <property type="match status" value="1"/>
</dbReference>
<dbReference type="GO" id="GO:0000049">
    <property type="term" value="F:tRNA binding"/>
    <property type="evidence" value="ECO:0007669"/>
    <property type="project" value="TreeGrafter"/>
</dbReference>
<dbReference type="GO" id="GO:0106217">
    <property type="term" value="P:tRNA C3-cytosine methylation"/>
    <property type="evidence" value="ECO:0007669"/>
    <property type="project" value="TreeGrafter"/>
</dbReference>
<comment type="caution">
    <text evidence="2">The sequence shown here is derived from an EMBL/GenBank/DDBJ whole genome shotgun (WGS) entry which is preliminary data.</text>
</comment>
<keyword evidence="3" id="KW-1185">Reference proteome</keyword>
<dbReference type="AlphaFoldDB" id="A0A9D4GFB0"/>
<feature type="domain" description="DALR anticodon binding" evidence="1">
    <location>
        <begin position="1"/>
        <end position="140"/>
    </location>
</feature>
<organism evidence="2 3">
    <name type="scientific">Dreissena polymorpha</name>
    <name type="common">Zebra mussel</name>
    <name type="synonym">Mytilus polymorpha</name>
    <dbReference type="NCBI Taxonomy" id="45954"/>
    <lineage>
        <taxon>Eukaryota</taxon>
        <taxon>Metazoa</taxon>
        <taxon>Spiralia</taxon>
        <taxon>Lophotrochozoa</taxon>
        <taxon>Mollusca</taxon>
        <taxon>Bivalvia</taxon>
        <taxon>Autobranchia</taxon>
        <taxon>Heteroconchia</taxon>
        <taxon>Euheterodonta</taxon>
        <taxon>Imparidentia</taxon>
        <taxon>Neoheterodontei</taxon>
        <taxon>Myida</taxon>
        <taxon>Dreissenoidea</taxon>
        <taxon>Dreissenidae</taxon>
        <taxon>Dreissena</taxon>
    </lineage>
</organism>
<protein>
    <recommendedName>
        <fullName evidence="1">DALR anticodon binding domain-containing protein</fullName>
    </recommendedName>
</protein>
<evidence type="ECO:0000259" key="1">
    <source>
        <dbReference type="SMART" id="SM00836"/>
    </source>
</evidence>